<dbReference type="Proteomes" id="UP001558613">
    <property type="component" value="Unassembled WGS sequence"/>
</dbReference>
<gene>
    <name evidence="1" type="ORF">QQF64_023478</name>
</gene>
<name>A0ABR3L5G8_9TELE</name>
<keyword evidence="2" id="KW-1185">Reference proteome</keyword>
<proteinExistence type="predicted"/>
<organism evidence="1 2">
    <name type="scientific">Cirrhinus molitorella</name>
    <name type="common">mud carp</name>
    <dbReference type="NCBI Taxonomy" id="172907"/>
    <lineage>
        <taxon>Eukaryota</taxon>
        <taxon>Metazoa</taxon>
        <taxon>Chordata</taxon>
        <taxon>Craniata</taxon>
        <taxon>Vertebrata</taxon>
        <taxon>Euteleostomi</taxon>
        <taxon>Actinopterygii</taxon>
        <taxon>Neopterygii</taxon>
        <taxon>Teleostei</taxon>
        <taxon>Ostariophysi</taxon>
        <taxon>Cypriniformes</taxon>
        <taxon>Cyprinidae</taxon>
        <taxon>Labeoninae</taxon>
        <taxon>Labeonini</taxon>
        <taxon>Cirrhinus</taxon>
    </lineage>
</organism>
<comment type="caution">
    <text evidence="1">The sequence shown here is derived from an EMBL/GenBank/DDBJ whole genome shotgun (WGS) entry which is preliminary data.</text>
</comment>
<evidence type="ECO:0000313" key="1">
    <source>
        <dbReference type="EMBL" id="KAL1248102.1"/>
    </source>
</evidence>
<dbReference type="EMBL" id="JAYMGO010000025">
    <property type="protein sequence ID" value="KAL1248102.1"/>
    <property type="molecule type" value="Genomic_DNA"/>
</dbReference>
<accession>A0ABR3L5G8</accession>
<protein>
    <submittedName>
        <fullName evidence="1">Uncharacterized protein</fullName>
    </submittedName>
</protein>
<evidence type="ECO:0000313" key="2">
    <source>
        <dbReference type="Proteomes" id="UP001558613"/>
    </source>
</evidence>
<reference evidence="1 2" key="1">
    <citation type="submission" date="2023-09" db="EMBL/GenBank/DDBJ databases">
        <authorList>
            <person name="Wang M."/>
        </authorList>
    </citation>
    <scope>NUCLEOTIDE SEQUENCE [LARGE SCALE GENOMIC DNA]</scope>
    <source>
        <strain evidence="1">GT-2023</strain>
        <tissue evidence="1">Liver</tissue>
    </source>
</reference>
<sequence length="95" mass="10528">MDVPVSPDGSRCGASCWLSAAVSLPSREGSRLYSYLLMGQNHYPETTQPTTSPCTNIRSVPRPQACKIIIFTPKIVSEMNPETSRCRNVLWARIT</sequence>